<sequence>MALQTEPDNTNDPVKYDESPIPILVRNHILAQTYGTKTTDNNMGEAQGLILSLYMAPKDIHAVFLLDSKIVLPQVLAFFQPHAAMIQHQLRTHIHTTSIHHYSELHQALAHHWPNPNHRPSSASCEKSPFLVHGHFQLIIQHLHDTLGQEAILHLTPNADSNLSTLSDVTHGFQIGHHLFLHIHSHQLTNYGKRKLDPDTKQPIEPIPNMAFASANTWADRPASRMAEALPTDLPQILLDHISQPPMTRIQYT</sequence>
<comment type="caution">
    <text evidence="1">The sequence shown here is derived from an EMBL/GenBank/DDBJ whole genome shotgun (WGS) entry which is preliminary data.</text>
</comment>
<accession>A0AAD3HFN7</accession>
<name>A0AAD3HFN7_9STRA</name>
<evidence type="ECO:0000313" key="2">
    <source>
        <dbReference type="Proteomes" id="UP001054902"/>
    </source>
</evidence>
<organism evidence="1 2">
    <name type="scientific">Chaetoceros tenuissimus</name>
    <dbReference type="NCBI Taxonomy" id="426638"/>
    <lineage>
        <taxon>Eukaryota</taxon>
        <taxon>Sar</taxon>
        <taxon>Stramenopiles</taxon>
        <taxon>Ochrophyta</taxon>
        <taxon>Bacillariophyta</taxon>
        <taxon>Coscinodiscophyceae</taxon>
        <taxon>Chaetocerotophycidae</taxon>
        <taxon>Chaetocerotales</taxon>
        <taxon>Chaetocerotaceae</taxon>
        <taxon>Chaetoceros</taxon>
    </lineage>
</organism>
<keyword evidence="2" id="KW-1185">Reference proteome</keyword>
<reference evidence="1 2" key="1">
    <citation type="journal article" date="2021" name="Sci. Rep.">
        <title>The genome of the diatom Chaetoceros tenuissimus carries an ancient integrated fragment of an extant virus.</title>
        <authorList>
            <person name="Hongo Y."/>
            <person name="Kimura K."/>
            <person name="Takaki Y."/>
            <person name="Yoshida Y."/>
            <person name="Baba S."/>
            <person name="Kobayashi G."/>
            <person name="Nagasaki K."/>
            <person name="Hano T."/>
            <person name="Tomaru Y."/>
        </authorList>
    </citation>
    <scope>NUCLEOTIDE SEQUENCE [LARGE SCALE GENOMIC DNA]</scope>
    <source>
        <strain evidence="1 2">NIES-3715</strain>
    </source>
</reference>
<dbReference type="AlphaFoldDB" id="A0AAD3HFN7"/>
<protein>
    <submittedName>
        <fullName evidence="1">Uncharacterized protein</fullName>
    </submittedName>
</protein>
<dbReference type="Proteomes" id="UP001054902">
    <property type="component" value="Unassembled WGS sequence"/>
</dbReference>
<gene>
    <name evidence="1" type="ORF">CTEN210_18668</name>
</gene>
<dbReference type="EMBL" id="BLLK01000082">
    <property type="protein sequence ID" value="GFH62192.1"/>
    <property type="molecule type" value="Genomic_DNA"/>
</dbReference>
<evidence type="ECO:0000313" key="1">
    <source>
        <dbReference type="EMBL" id="GFH62192.1"/>
    </source>
</evidence>
<proteinExistence type="predicted"/>